<dbReference type="InterPro" id="IPR014710">
    <property type="entry name" value="RmlC-like_jellyroll"/>
</dbReference>
<dbReference type="EMBL" id="PGTK01000009">
    <property type="protein sequence ID" value="PJF30524.1"/>
    <property type="molecule type" value="Genomic_DNA"/>
</dbReference>
<reference evidence="2 3" key="1">
    <citation type="submission" date="2017-11" db="EMBL/GenBank/DDBJ databases">
        <title>Evolution of Phototrophy in the Chloroflexi Phylum Driven by Horizontal Gene Transfer.</title>
        <authorList>
            <person name="Ward L.M."/>
            <person name="Hemp J."/>
            <person name="Shih P.M."/>
            <person name="Mcglynn S.E."/>
            <person name="Fischer W."/>
        </authorList>
    </citation>
    <scope>NUCLEOTIDE SEQUENCE [LARGE SCALE GENOMIC DNA]</scope>
    <source>
        <strain evidence="2">CP2_2F</strain>
    </source>
</reference>
<organism evidence="2 3">
    <name type="scientific">Candidatus Thermofonsia Clade 1 bacterium</name>
    <dbReference type="NCBI Taxonomy" id="2364210"/>
    <lineage>
        <taxon>Bacteria</taxon>
        <taxon>Bacillati</taxon>
        <taxon>Chloroflexota</taxon>
        <taxon>Candidatus Thermofontia</taxon>
        <taxon>Candidatus Thermofonsia Clade 1</taxon>
    </lineage>
</organism>
<dbReference type="SUPFAM" id="SSF51206">
    <property type="entry name" value="cAMP-binding domain-like"/>
    <property type="match status" value="1"/>
</dbReference>
<dbReference type="CDD" id="cd00038">
    <property type="entry name" value="CAP_ED"/>
    <property type="match status" value="1"/>
</dbReference>
<dbReference type="AlphaFoldDB" id="A0A2M8NZ10"/>
<sequence>MTQSPPQPIKQRAIEQLQAARLFKGIPPYDLEALIDVMTYQTFAEGEVLFRKGDSGDSMFLILSGRVRIFTQDAAGNPIDLAYLEPPRIFGDFVIFDQKPRSASAVSVAPAECLVLYREAFLQFLPQHTFVGLVMMRNIAEQVRKVTYILSKVNSTLDLIANGDFATALHQLAQTTSDDGALQTLINTFTEMIRSLQDRETALKGGNAAT</sequence>
<proteinExistence type="predicted"/>
<dbReference type="PROSITE" id="PS50042">
    <property type="entry name" value="CNMP_BINDING_3"/>
    <property type="match status" value="1"/>
</dbReference>
<evidence type="ECO:0000313" key="2">
    <source>
        <dbReference type="EMBL" id="PJF30524.1"/>
    </source>
</evidence>
<dbReference type="Pfam" id="PF00027">
    <property type="entry name" value="cNMP_binding"/>
    <property type="match status" value="1"/>
</dbReference>
<comment type="caution">
    <text evidence="2">The sequence shown here is derived from an EMBL/GenBank/DDBJ whole genome shotgun (WGS) entry which is preliminary data.</text>
</comment>
<dbReference type="Proteomes" id="UP000228921">
    <property type="component" value="Unassembled WGS sequence"/>
</dbReference>
<dbReference type="InterPro" id="IPR000595">
    <property type="entry name" value="cNMP-bd_dom"/>
</dbReference>
<accession>A0A2M8NZ10</accession>
<dbReference type="InterPro" id="IPR018490">
    <property type="entry name" value="cNMP-bd_dom_sf"/>
</dbReference>
<dbReference type="SMART" id="SM00100">
    <property type="entry name" value="cNMP"/>
    <property type="match status" value="1"/>
</dbReference>
<dbReference type="PANTHER" id="PTHR23011:SF28">
    <property type="entry name" value="CYCLIC NUCLEOTIDE-BINDING DOMAIN CONTAINING PROTEIN"/>
    <property type="match status" value="1"/>
</dbReference>
<dbReference type="Gene3D" id="2.60.120.10">
    <property type="entry name" value="Jelly Rolls"/>
    <property type="match status" value="1"/>
</dbReference>
<gene>
    <name evidence="2" type="ORF">CUN51_07680</name>
</gene>
<evidence type="ECO:0000313" key="3">
    <source>
        <dbReference type="Proteomes" id="UP000228921"/>
    </source>
</evidence>
<dbReference type="PANTHER" id="PTHR23011">
    <property type="entry name" value="CYCLIC NUCLEOTIDE-BINDING DOMAIN CONTAINING PROTEIN"/>
    <property type="match status" value="1"/>
</dbReference>
<feature type="domain" description="Cyclic nucleotide-binding" evidence="1">
    <location>
        <begin position="22"/>
        <end position="125"/>
    </location>
</feature>
<name>A0A2M8NZ10_9CHLR</name>
<evidence type="ECO:0000259" key="1">
    <source>
        <dbReference type="PROSITE" id="PS50042"/>
    </source>
</evidence>
<protein>
    <recommendedName>
        <fullName evidence="1">Cyclic nucleotide-binding domain-containing protein</fullName>
    </recommendedName>
</protein>